<evidence type="ECO:0000313" key="1">
    <source>
        <dbReference type="EMBL" id="GAA3966509.1"/>
    </source>
</evidence>
<keyword evidence="2" id="KW-1185">Reference proteome</keyword>
<dbReference type="EMBL" id="BAABDI010000005">
    <property type="protein sequence ID" value="GAA3966509.1"/>
    <property type="molecule type" value="Genomic_DNA"/>
</dbReference>
<evidence type="ECO:0000313" key="2">
    <source>
        <dbReference type="Proteomes" id="UP001501556"/>
    </source>
</evidence>
<accession>A0ABP7PJL3</accession>
<sequence>MHFYLPRRHRRRLLFPPGLLALAGLLWLGCWAMRPWQEQLKGRNVIQLTMPVTPRGDQPSLRYEVPNPAKVCKTCSWHDARFTGNRAADRRAQIQITQYVHDIKADTMHAGGMRVQLAPTARYESFVFLLNLMLEKNIKKYWVDFTRSPTVFYAITDAYKPIPPELSGCFLCNDVINYQPPLPVPVSLWVRFDNQVTEFWQLHWVRPLLQAFQQPEWRASLWLLAAIAALSSWRLFQFRHSG</sequence>
<proteinExistence type="predicted"/>
<reference evidence="2" key="1">
    <citation type="journal article" date="2019" name="Int. J. Syst. Evol. Microbiol.">
        <title>The Global Catalogue of Microorganisms (GCM) 10K type strain sequencing project: providing services to taxonomists for standard genome sequencing and annotation.</title>
        <authorList>
            <consortium name="The Broad Institute Genomics Platform"/>
            <consortium name="The Broad Institute Genome Sequencing Center for Infectious Disease"/>
            <person name="Wu L."/>
            <person name="Ma J."/>
        </authorList>
    </citation>
    <scope>NUCLEOTIDE SEQUENCE [LARGE SCALE GENOMIC DNA]</scope>
    <source>
        <strain evidence="2">JCM 17217</strain>
    </source>
</reference>
<dbReference type="Proteomes" id="UP001501556">
    <property type="component" value="Unassembled WGS sequence"/>
</dbReference>
<comment type="caution">
    <text evidence="1">The sequence shown here is derived from an EMBL/GenBank/DDBJ whole genome shotgun (WGS) entry which is preliminary data.</text>
</comment>
<dbReference type="RefSeq" id="WP_345121869.1">
    <property type="nucleotide sequence ID" value="NZ_BAABDI010000005.1"/>
</dbReference>
<dbReference type="PROSITE" id="PS51257">
    <property type="entry name" value="PROKAR_LIPOPROTEIN"/>
    <property type="match status" value="1"/>
</dbReference>
<gene>
    <name evidence="1" type="ORF">GCM10022407_10990</name>
</gene>
<organism evidence="1 2">
    <name type="scientific">Hymenobacter antarcticus</name>
    <dbReference type="NCBI Taxonomy" id="486270"/>
    <lineage>
        <taxon>Bacteria</taxon>
        <taxon>Pseudomonadati</taxon>
        <taxon>Bacteroidota</taxon>
        <taxon>Cytophagia</taxon>
        <taxon>Cytophagales</taxon>
        <taxon>Hymenobacteraceae</taxon>
        <taxon>Hymenobacter</taxon>
    </lineage>
</organism>
<name>A0ABP7PJL3_9BACT</name>
<protein>
    <submittedName>
        <fullName evidence="1">Uncharacterized protein</fullName>
    </submittedName>
</protein>